<sequence>MLVRDLLIVVLGLISRFAFAQTTCQAPQSPYTGSVGSQSAQISWYNSGGGSLTYQVQYRFNGQVGWTSNGVSTSSSVTLSNLVPRTSYEWRVRSICAVGDTSAFTNSLSFSTECKTPQGLYTSTISAESAQVSWSFYGNESPAYQMQYRVAGAAAWINRPVQSSAYGTLTNLVNNTDYQWRVRSICSPGDTSAFSTPLSFRTVCYLPGGSYTTDVTFRSARLYWYSGASGASYDVYWRVAGATDWTSVNANTSTSMTLNGLANNTTYEWKVRTVCSANATSAFTSPVTFQTQCLSPNSLYTSVPNTDVAELRWTNPLGVFATDLRWRAIGAVNWIDVANLTSTDYGLTGLTPNTSYEWQVRSACSGTDKSAWSQSVQFITRCDLPTNVTSSNIGSSRADLSWTAKTVATLQYRLANASNWTTISSVSSPYSVTGLSNNTVYEWRVATACAQGTPSDYSATQLFITRCDSPQYSSASVNINNGINFSWGGPSDGVYELQWRVAGTTDWTSVSGITQTGYSLNSPTLNTTYEWRVRRVCSPTDFSDFTPTNSITVTCQAAYLSPYAYKLTSNSVSLNWNTYSSKSTDTYELQWRPASTTAWTTVTGLTTSPYTLTGLTTGVTYQWRVRRMCTPTIGSDYSTTIESFTIPCNQPTSFYSTSVATTTASVQWYGNDSYPPYDLNYRPAGQANWLSVPNIVASMFSLTGLTPNTVYEWQVRSACSTTGTAPAFGAIQSFSTYCGGTPTGFSIISVIAGAVTVRWSGAAGVAFYEIQYREAGTTNWLVKTVPANEVDQSQNQTIITKQYTFYGLPTGKNYEWRVRSICEAGISSPFADGPVMTINCPSTGGSSYAYQVDNTRATIVWSALGSTDTYDLQWRQQGASTWLSEQTTTGSAYTLTNLQPGFTYEYTVQRVCAPGLKSAVVGNSVSIRYQVPTDLSVRFRSGNSVNVTWKYPAASSAELTGTAFTIQYRLAGTTSWTTVSVPAATAVGQYPSLSVPVLGLTVGAAYEFQVRAGAVGQPGSDYTYTAYYAVSCSVVGSVQTAVGTTSANLSWYATSTDIPFQLQWRQAGSATWTTVAVPGMAYGATVAYSLTGLANNSSYEWRVATNCGDGVLSDYTAIQSFVTGCVVTAASSVYATAAATSAYITWSYYPATLAKSILQYRLANAVTWTDISPQTSTSYSLTGLATNAAYEVRIRSVCEGGDTWAVSSVSPFQTVCRAVSSFYVYDTQERSARISWSTSGSPTIIQWRQAGGTSWIEAAATGSLVELTGLTPGTAYEYRFQTTCSPGSLPIYTGTGTFTTKTTSLPTISLWADSTGVDFARLLINKADQTAYRLQWRVVGASSWFSTGSLTSTTYLLQNLTPGTTYEARLAQTSGNSTAVYSNITQFAMNCPTFTTVTVTASSAQAASVYWSLTKAMPVVVQWRIGGSVSWNTVSFPSGGAIGSLTGLSPATSYEWRAAPTCSAFTSVGTFRTPASCQAPFDGGTTEVNLSSATLYWSAYSNPAQFTVRYRVVGTTNWIVRTGISSSPFTLTGLSANTTYDWAVADQCGGNTALLFSSPHRFTTQCLPAYYASTQAVSTQARLTWSEGGPDYVVRWRRSGASQWNQATTTAKSFMLSGLEPNTSYDWQVRSACTPESSGLYWNTFSTQCGGSFIYSQVARPVSANAVSLTWTTSYGTDDLNLYTVGWRVKGTTNWTTQSGVVAPYRLTGLADNTTYEWQVRPDCRTQFDTPLTFQTTCALVIHQRVGQQTSSTAQLLWNDIFGGTPYTLQWREAGADTWNTVSGINGTTYTLSGLTNGTQYEWQVRGECAGGSPYLTTTAFRLISERQTSIYTVKTGAWNDAAVWSCNCVPTATDAVLLRHAVTVPTSYTGYTKRIFYEGGGQLKMGATSLVKPTQ</sequence>
<dbReference type="InterPro" id="IPR050991">
    <property type="entry name" value="ECM_Regulatory_Proteins"/>
</dbReference>
<dbReference type="Pfam" id="PF00041">
    <property type="entry name" value="fn3"/>
    <property type="match status" value="4"/>
</dbReference>
<keyword evidence="5" id="KW-1185">Reference proteome</keyword>
<gene>
    <name evidence="4" type="ORF">F7231_11245</name>
</gene>
<comment type="caution">
    <text evidence="4">The sequence shown here is derived from an EMBL/GenBank/DDBJ whole genome shotgun (WGS) entry which is preliminary data.</text>
</comment>
<evidence type="ECO:0000256" key="1">
    <source>
        <dbReference type="ARBA" id="ARBA00022737"/>
    </source>
</evidence>
<keyword evidence="2" id="KW-0732">Signal</keyword>
<evidence type="ECO:0000313" key="5">
    <source>
        <dbReference type="Proteomes" id="UP000606008"/>
    </source>
</evidence>
<feature type="domain" description="Fibronectin type-III" evidence="3">
    <location>
        <begin position="384"/>
        <end position="468"/>
    </location>
</feature>
<keyword evidence="1" id="KW-0677">Repeat</keyword>
<dbReference type="InterPro" id="IPR013783">
    <property type="entry name" value="Ig-like_fold"/>
</dbReference>
<feature type="domain" description="Fibronectin type-III" evidence="3">
    <location>
        <begin position="1126"/>
        <end position="1218"/>
    </location>
</feature>
<evidence type="ECO:0000256" key="2">
    <source>
        <dbReference type="SAM" id="SignalP"/>
    </source>
</evidence>
<organism evidence="4 5">
    <name type="scientific">Fibrivirga algicola</name>
    <dbReference type="NCBI Taxonomy" id="2950420"/>
    <lineage>
        <taxon>Bacteria</taxon>
        <taxon>Pseudomonadati</taxon>
        <taxon>Bacteroidota</taxon>
        <taxon>Cytophagia</taxon>
        <taxon>Cytophagales</taxon>
        <taxon>Spirosomataceae</taxon>
        <taxon>Fibrivirga</taxon>
    </lineage>
</organism>
<dbReference type="PANTHER" id="PTHR46708:SF2">
    <property type="entry name" value="FIBRONECTIN TYPE-III DOMAIN-CONTAINING PROTEIN"/>
    <property type="match status" value="1"/>
</dbReference>
<name>A0ABX0QEC9_9BACT</name>
<dbReference type="EMBL" id="WAEL01000003">
    <property type="protein sequence ID" value="NID10745.1"/>
    <property type="molecule type" value="Genomic_DNA"/>
</dbReference>
<dbReference type="PANTHER" id="PTHR46708">
    <property type="entry name" value="TENASCIN"/>
    <property type="match status" value="1"/>
</dbReference>
<feature type="domain" description="Fibronectin type-III" evidence="3">
    <location>
        <begin position="741"/>
        <end position="843"/>
    </location>
</feature>
<feature type="domain" description="Fibronectin type-III" evidence="3">
    <location>
        <begin position="1479"/>
        <end position="1569"/>
    </location>
</feature>
<feature type="chain" id="PRO_5046049896" evidence="2">
    <location>
        <begin position="21"/>
        <end position="1896"/>
    </location>
</feature>
<dbReference type="InterPro" id="IPR003961">
    <property type="entry name" value="FN3_dom"/>
</dbReference>
<dbReference type="InterPro" id="IPR036116">
    <property type="entry name" value="FN3_sf"/>
</dbReference>
<dbReference type="PROSITE" id="PS50853">
    <property type="entry name" value="FN3"/>
    <property type="match status" value="11"/>
</dbReference>
<accession>A0ABX0QEC9</accession>
<proteinExistence type="predicted"/>
<dbReference type="RefSeq" id="WP_166691960.1">
    <property type="nucleotide sequence ID" value="NZ_WAEL01000003.1"/>
</dbReference>
<dbReference type="SUPFAM" id="SSF49265">
    <property type="entry name" value="Fibronectin type III"/>
    <property type="match status" value="11"/>
</dbReference>
<feature type="domain" description="Fibronectin type-III" evidence="3">
    <location>
        <begin position="558"/>
        <end position="649"/>
    </location>
</feature>
<feature type="domain" description="Fibronectin type-III" evidence="3">
    <location>
        <begin position="931"/>
        <end position="1034"/>
    </location>
</feature>
<protein>
    <submittedName>
        <fullName evidence="4">Fibronectin type III domain-containing protein</fullName>
    </submittedName>
</protein>
<feature type="domain" description="Fibronectin type-III" evidence="3">
    <location>
        <begin position="469"/>
        <end position="557"/>
    </location>
</feature>
<dbReference type="CDD" id="cd00063">
    <property type="entry name" value="FN3"/>
    <property type="match status" value="13"/>
</dbReference>
<evidence type="ECO:0000259" key="3">
    <source>
        <dbReference type="PROSITE" id="PS50853"/>
    </source>
</evidence>
<feature type="domain" description="Fibronectin type-III" evidence="3">
    <location>
        <begin position="295"/>
        <end position="383"/>
    </location>
</feature>
<dbReference type="SMART" id="SM00060">
    <property type="entry name" value="FN3"/>
    <property type="match status" value="19"/>
</dbReference>
<dbReference type="Proteomes" id="UP000606008">
    <property type="component" value="Unassembled WGS sequence"/>
</dbReference>
<feature type="domain" description="Fibronectin type-III" evidence="3">
    <location>
        <begin position="26"/>
        <end position="119"/>
    </location>
</feature>
<reference evidence="4" key="1">
    <citation type="submission" date="2024-05" db="EMBL/GenBank/DDBJ databases">
        <authorList>
            <person name="Jung D.-H."/>
        </authorList>
    </citation>
    <scope>NUCLEOTIDE SEQUENCE</scope>
    <source>
        <strain evidence="4">JA-25</strain>
    </source>
</reference>
<feature type="domain" description="Fibronectin type-III" evidence="3">
    <location>
        <begin position="1740"/>
        <end position="1827"/>
    </location>
</feature>
<feature type="domain" description="Fibronectin type-III" evidence="3">
    <location>
        <begin position="206"/>
        <end position="294"/>
    </location>
</feature>
<dbReference type="Gene3D" id="2.60.40.10">
    <property type="entry name" value="Immunoglobulins"/>
    <property type="match status" value="19"/>
</dbReference>
<feature type="signal peptide" evidence="2">
    <location>
        <begin position="1"/>
        <end position="20"/>
    </location>
</feature>
<evidence type="ECO:0000313" key="4">
    <source>
        <dbReference type="EMBL" id="NID10745.1"/>
    </source>
</evidence>